<sequence length="281" mass="30810">MLVPSRNKGITSMAHQKHIIGGKDVYVVKHHHHVLGGWAEVRRRQEQAGVGAPALLTLDHHTDTRSPFDNHCYWTVHPGPGMVQNRNTVAIDAMAGGLLRNLTWTTKASVNRAIVNLKHDEHIRTAIAADILSRAFVINTDGSNRADPVGHVYETYSGCAAIACPKAIHDDQCERLRADQALESWHLNHEIAELDAKARANGEPGVGEAPYVLDIDLDYFHTEKAIAPNDSATFYQLVQNALAITVATEPACVRNLRLPGSKITAKSLLANMLRLIKIALT</sequence>
<protein>
    <recommendedName>
        <fullName evidence="3">Arginase</fullName>
    </recommendedName>
</protein>
<gene>
    <name evidence="1" type="ORF">PCO31110_04211</name>
</gene>
<dbReference type="Proteomes" id="UP000337189">
    <property type="component" value="Unassembled WGS sequence"/>
</dbReference>
<dbReference type="AlphaFoldDB" id="A0A5E4XXG3"/>
<evidence type="ECO:0000313" key="2">
    <source>
        <dbReference type="Proteomes" id="UP000337189"/>
    </source>
</evidence>
<evidence type="ECO:0000313" key="1">
    <source>
        <dbReference type="EMBL" id="VVE41064.1"/>
    </source>
</evidence>
<reference evidence="1 2" key="1">
    <citation type="submission" date="2019-08" db="EMBL/GenBank/DDBJ databases">
        <authorList>
            <person name="Peeters C."/>
        </authorList>
    </citation>
    <scope>NUCLEOTIDE SEQUENCE [LARGE SCALE GENOMIC DNA]</scope>
    <source>
        <strain evidence="1 2">LMG 31110</strain>
    </source>
</reference>
<accession>A0A5E4XXG3</accession>
<evidence type="ECO:0008006" key="3">
    <source>
        <dbReference type="Google" id="ProtNLM"/>
    </source>
</evidence>
<dbReference type="Pfam" id="PF12640">
    <property type="entry name" value="UPF0489"/>
    <property type="match status" value="1"/>
</dbReference>
<name>A0A5E4XXG3_9BURK</name>
<organism evidence="1 2">
    <name type="scientific">Pandoraea communis</name>
    <dbReference type="NCBI Taxonomy" id="2508297"/>
    <lineage>
        <taxon>Bacteria</taxon>
        <taxon>Pseudomonadati</taxon>
        <taxon>Pseudomonadota</taxon>
        <taxon>Betaproteobacteria</taxon>
        <taxon>Burkholderiales</taxon>
        <taxon>Burkholderiaceae</taxon>
        <taxon>Pandoraea</taxon>
    </lineage>
</organism>
<dbReference type="InterPro" id="IPR024131">
    <property type="entry name" value="UPF0489"/>
</dbReference>
<dbReference type="EMBL" id="CABPSJ010000006">
    <property type="protein sequence ID" value="VVE41064.1"/>
    <property type="molecule type" value="Genomic_DNA"/>
</dbReference>
<proteinExistence type="predicted"/>